<accession>A0A543G8B3</accession>
<evidence type="ECO:0000313" key="1">
    <source>
        <dbReference type="EMBL" id="TQM42329.1"/>
    </source>
</evidence>
<evidence type="ECO:0000313" key="2">
    <source>
        <dbReference type="Proteomes" id="UP000320773"/>
    </source>
</evidence>
<sequence>MLEEENTNKFLENIKPLVEQIALIHHKAYYEYKPQVETLISAGVSDDIRIQHLLDCLLDHACNDEVLFLYKKLCRYYWDINPQATVDYVNYYREIWDNEEDNEFKN</sequence>
<dbReference type="EMBL" id="VFPJ01000001">
    <property type="protein sequence ID" value="TQM42329.1"/>
    <property type="molecule type" value="Genomic_DNA"/>
</dbReference>
<name>A0A543G8B3_9FLAO</name>
<dbReference type="RefSeq" id="WP_185740253.1">
    <property type="nucleotide sequence ID" value="NZ_VFPJ01000001.1"/>
</dbReference>
<comment type="caution">
    <text evidence="1">The sequence shown here is derived from an EMBL/GenBank/DDBJ whole genome shotgun (WGS) entry which is preliminary data.</text>
</comment>
<proteinExistence type="predicted"/>
<dbReference type="AlphaFoldDB" id="A0A543G8B3"/>
<dbReference type="Proteomes" id="UP000320773">
    <property type="component" value="Unassembled WGS sequence"/>
</dbReference>
<gene>
    <name evidence="1" type="ORF">BC670_3380</name>
</gene>
<protein>
    <submittedName>
        <fullName evidence="1">Uncharacterized protein</fullName>
    </submittedName>
</protein>
<organism evidence="1 2">
    <name type="scientific">Flavobacterium branchiophilum</name>
    <dbReference type="NCBI Taxonomy" id="55197"/>
    <lineage>
        <taxon>Bacteria</taxon>
        <taxon>Pseudomonadati</taxon>
        <taxon>Bacteroidota</taxon>
        <taxon>Flavobacteriia</taxon>
        <taxon>Flavobacteriales</taxon>
        <taxon>Flavobacteriaceae</taxon>
        <taxon>Flavobacterium</taxon>
    </lineage>
</organism>
<reference evidence="1 2" key="1">
    <citation type="submission" date="2019-06" db="EMBL/GenBank/DDBJ databases">
        <title>Genomic Encyclopedia of Archaeal and Bacterial Type Strains, Phase II (KMG-II): from individual species to whole genera.</title>
        <authorList>
            <person name="Goeker M."/>
        </authorList>
    </citation>
    <scope>NUCLEOTIDE SEQUENCE [LARGE SCALE GENOMIC DNA]</scope>
    <source>
        <strain evidence="1 2">DSM 24789</strain>
    </source>
</reference>